<comment type="similarity">
    <text evidence="2">Belongs to the metallo-dependent hydrolases superfamily. Adenosine and AMP deaminases family.</text>
</comment>
<dbReference type="SUPFAM" id="SSF51556">
    <property type="entry name" value="Metallo-dependent hydrolases"/>
    <property type="match status" value="1"/>
</dbReference>
<feature type="chain" id="PRO_5047019281" description="adenosine deaminase" evidence="7">
    <location>
        <begin position="25"/>
        <end position="530"/>
    </location>
</feature>
<dbReference type="PANTHER" id="PTHR11409:SF43">
    <property type="entry name" value="ADENOSINE DEAMINASE"/>
    <property type="match status" value="1"/>
</dbReference>
<sequence length="530" mass="58755">MMFFRLCALLSVCFLALSAEPVSAEPLPPAAESMSSVAALFDRVKSDPVRLELFLRAFPKGADLHNHLSGAVYAESFLRWAAEDGLCVSLKNHAILSAHCPKPAEGQALAETLPSREDDWNEMVNALSMRNFIPTEHDRSGHDHFFSTFLRFTAVEQRHQGDMLAEAAERAARDNVQYLELQIAPISFDALAEMMKSAALPPLKSEADLDHAYEALKPVLGRMAALSRASMDEMEVRAREVMRCGTAQASAGCRVTIRYQYSALRVFPAAFVWMQLVAAYESVKRDPRLVGVNIVAPEDDPVALRDYDLHMQMFRYLNRVYPGTQLSLHAGEVTPSLVPLADLDHHIRAAIDVAGARRIGHGVDVLWEHDPVSLLKDMARRSILVEINLTSNDEILGVKGSRHPFSLYRQAGVPVALSTDDEGVSRSDLTQEYVRAVTSYHLDYPSLVQLSRTGLEYGFMQGESLWVGHHLGQVVPACAGGTPGHEDGMSRPCHDFLQKNLKARLQWQLEGAFHTFGQDVLNNPLLIPPQ</sequence>
<evidence type="ECO:0000256" key="7">
    <source>
        <dbReference type="SAM" id="SignalP"/>
    </source>
</evidence>
<dbReference type="InterPro" id="IPR001365">
    <property type="entry name" value="A_deaminase_dom"/>
</dbReference>
<evidence type="ECO:0000256" key="5">
    <source>
        <dbReference type="ARBA" id="ARBA00022801"/>
    </source>
</evidence>
<name>A0ABT3WGD3_9PROT</name>
<protein>
    <recommendedName>
        <fullName evidence="3">adenosine deaminase</fullName>
        <ecNumber evidence="3">3.5.4.4</ecNumber>
    </recommendedName>
</protein>
<keyword evidence="7" id="KW-0732">Signal</keyword>
<keyword evidence="4" id="KW-0479">Metal-binding</keyword>
<gene>
    <name evidence="9" type="ORF">NQF86_05625</name>
</gene>
<feature type="domain" description="Adenosine deaminase" evidence="8">
    <location>
        <begin position="131"/>
        <end position="461"/>
    </location>
</feature>
<dbReference type="Gene3D" id="3.20.20.140">
    <property type="entry name" value="Metal-dependent hydrolases"/>
    <property type="match status" value="1"/>
</dbReference>
<dbReference type="EC" id="3.5.4.4" evidence="3"/>
<evidence type="ECO:0000256" key="1">
    <source>
        <dbReference type="ARBA" id="ARBA00001947"/>
    </source>
</evidence>
<dbReference type="Proteomes" id="UP001165576">
    <property type="component" value="Unassembled WGS sequence"/>
</dbReference>
<dbReference type="EMBL" id="JANIDY010000002">
    <property type="protein sequence ID" value="MCX5618141.1"/>
    <property type="molecule type" value="Genomic_DNA"/>
</dbReference>
<dbReference type="RefSeq" id="WP_266116655.1">
    <property type="nucleotide sequence ID" value="NZ_JANIDY010000002.1"/>
</dbReference>
<accession>A0ABT3WGD3</accession>
<comment type="caution">
    <text evidence="9">The sequence shown here is derived from an EMBL/GenBank/DDBJ whole genome shotgun (WGS) entry which is preliminary data.</text>
</comment>
<dbReference type="Pfam" id="PF00962">
    <property type="entry name" value="A_deaminase"/>
    <property type="match status" value="1"/>
</dbReference>
<comment type="cofactor">
    <cofactor evidence="1">
        <name>Zn(2+)</name>
        <dbReference type="ChEBI" id="CHEBI:29105"/>
    </cofactor>
</comment>
<evidence type="ECO:0000256" key="3">
    <source>
        <dbReference type="ARBA" id="ARBA00012784"/>
    </source>
</evidence>
<evidence type="ECO:0000256" key="4">
    <source>
        <dbReference type="ARBA" id="ARBA00022723"/>
    </source>
</evidence>
<evidence type="ECO:0000259" key="8">
    <source>
        <dbReference type="Pfam" id="PF00962"/>
    </source>
</evidence>
<dbReference type="InterPro" id="IPR006330">
    <property type="entry name" value="Ado/ade_deaminase"/>
</dbReference>
<keyword evidence="6" id="KW-0862">Zinc</keyword>
<evidence type="ECO:0000256" key="6">
    <source>
        <dbReference type="ARBA" id="ARBA00022833"/>
    </source>
</evidence>
<dbReference type="InterPro" id="IPR032466">
    <property type="entry name" value="Metal_Hydrolase"/>
</dbReference>
<dbReference type="PANTHER" id="PTHR11409">
    <property type="entry name" value="ADENOSINE DEAMINASE"/>
    <property type="match status" value="1"/>
</dbReference>
<proteinExistence type="inferred from homology"/>
<evidence type="ECO:0000256" key="2">
    <source>
        <dbReference type="ARBA" id="ARBA00006676"/>
    </source>
</evidence>
<keyword evidence="5" id="KW-0378">Hydrolase</keyword>
<keyword evidence="10" id="KW-1185">Reference proteome</keyword>
<reference evidence="9" key="1">
    <citation type="submission" date="2022-07" db="EMBL/GenBank/DDBJ databases">
        <title>Bombella genomes.</title>
        <authorList>
            <person name="Harer L."/>
            <person name="Styblova S."/>
            <person name="Ehrmann M."/>
        </authorList>
    </citation>
    <scope>NUCLEOTIDE SEQUENCE</scope>
    <source>
        <strain evidence="9">TMW 2.2543</strain>
    </source>
</reference>
<evidence type="ECO:0000313" key="9">
    <source>
        <dbReference type="EMBL" id="MCX5618141.1"/>
    </source>
</evidence>
<feature type="signal peptide" evidence="7">
    <location>
        <begin position="1"/>
        <end position="24"/>
    </location>
</feature>
<evidence type="ECO:0000313" key="10">
    <source>
        <dbReference type="Proteomes" id="UP001165576"/>
    </source>
</evidence>
<organism evidence="9 10">
    <name type="scientific">Bombella pluederhausensis</name>
    <dbReference type="NCBI Taxonomy" id="2967336"/>
    <lineage>
        <taxon>Bacteria</taxon>
        <taxon>Pseudomonadati</taxon>
        <taxon>Pseudomonadota</taxon>
        <taxon>Alphaproteobacteria</taxon>
        <taxon>Acetobacterales</taxon>
        <taxon>Acetobacteraceae</taxon>
        <taxon>Bombella</taxon>
    </lineage>
</organism>